<sequence>MRLASVSAQGRGETDRLLEAVVAQLSAEGCKVLGALRAAGARDAAPCNSDLRLLPDGPVLRITQDLGAGSTACRMDAGALERGVGIVTARLAAEGADLIVLNKFGLSEAEGRGFRSLISDAVVRGVPVLTGLTEAHRRAFEQFADGMHSPLPPDETAILRWCRTAAAMPREV</sequence>
<evidence type="ECO:0008006" key="3">
    <source>
        <dbReference type="Google" id="ProtNLM"/>
    </source>
</evidence>
<reference evidence="1 2" key="1">
    <citation type="submission" date="2016-11" db="EMBL/GenBank/DDBJ databases">
        <authorList>
            <person name="Varghese N."/>
            <person name="Submissions S."/>
        </authorList>
    </citation>
    <scope>NUCLEOTIDE SEQUENCE [LARGE SCALE GENOMIC DNA]</scope>
    <source>
        <strain evidence="1 2">DSM 29341</strain>
    </source>
</reference>
<accession>A0A1M4XKU5</accession>
<protein>
    <recommendedName>
        <fullName evidence="3">Nucleoside-triphosphatase THEP1</fullName>
    </recommendedName>
</protein>
<dbReference type="AlphaFoldDB" id="A0A1M4XKU5"/>
<dbReference type="EMBL" id="FQVK01000012">
    <property type="protein sequence ID" value="SHE94008.1"/>
    <property type="molecule type" value="Genomic_DNA"/>
</dbReference>
<name>A0A1M4XKU5_9RHOB</name>
<organism evidence="1 2">
    <name type="scientific">Ruegeria intermedia</name>
    <dbReference type="NCBI Taxonomy" id="996115"/>
    <lineage>
        <taxon>Bacteria</taxon>
        <taxon>Pseudomonadati</taxon>
        <taxon>Pseudomonadota</taxon>
        <taxon>Alphaproteobacteria</taxon>
        <taxon>Rhodobacterales</taxon>
        <taxon>Roseobacteraceae</taxon>
        <taxon>Ruegeria</taxon>
    </lineage>
</organism>
<proteinExistence type="predicted"/>
<keyword evidence="2" id="KW-1185">Reference proteome</keyword>
<dbReference type="RefSeq" id="WP_149775932.1">
    <property type="nucleotide sequence ID" value="NZ_FQVK01000012.1"/>
</dbReference>
<evidence type="ECO:0000313" key="1">
    <source>
        <dbReference type="EMBL" id="SHE94008.1"/>
    </source>
</evidence>
<gene>
    <name evidence="1" type="ORF">SAMN05444279_11233</name>
</gene>
<dbReference type="Proteomes" id="UP000325134">
    <property type="component" value="Unassembled WGS sequence"/>
</dbReference>
<dbReference type="InterPro" id="IPR018912">
    <property type="entry name" value="DUF2478"/>
</dbReference>
<dbReference type="Pfam" id="PF10649">
    <property type="entry name" value="DUF2478"/>
    <property type="match status" value="1"/>
</dbReference>
<evidence type="ECO:0000313" key="2">
    <source>
        <dbReference type="Proteomes" id="UP000325134"/>
    </source>
</evidence>
<dbReference type="OrthoDB" id="5918880at2"/>